<protein>
    <submittedName>
        <fullName evidence="2">(northern house mosquito) hypothetical protein</fullName>
    </submittedName>
</protein>
<reference evidence="2" key="1">
    <citation type="submission" date="2021-05" db="EMBL/GenBank/DDBJ databases">
        <authorList>
            <person name="Alioto T."/>
            <person name="Alioto T."/>
            <person name="Gomez Garrido J."/>
        </authorList>
    </citation>
    <scope>NUCLEOTIDE SEQUENCE</scope>
</reference>
<organism evidence="2">
    <name type="scientific">Culex pipiens</name>
    <name type="common">House mosquito</name>
    <dbReference type="NCBI Taxonomy" id="7175"/>
    <lineage>
        <taxon>Eukaryota</taxon>
        <taxon>Metazoa</taxon>
        <taxon>Ecdysozoa</taxon>
        <taxon>Arthropoda</taxon>
        <taxon>Hexapoda</taxon>
        <taxon>Insecta</taxon>
        <taxon>Pterygota</taxon>
        <taxon>Neoptera</taxon>
        <taxon>Endopterygota</taxon>
        <taxon>Diptera</taxon>
        <taxon>Nematocera</taxon>
        <taxon>Culicoidea</taxon>
        <taxon>Culicidae</taxon>
        <taxon>Culicinae</taxon>
        <taxon>Culicini</taxon>
        <taxon>Culex</taxon>
        <taxon>Culex</taxon>
    </lineage>
</organism>
<feature type="region of interest" description="Disordered" evidence="1">
    <location>
        <begin position="1"/>
        <end position="102"/>
    </location>
</feature>
<evidence type="ECO:0000313" key="2">
    <source>
        <dbReference type="EMBL" id="CAG6493566.1"/>
    </source>
</evidence>
<dbReference type="EMBL" id="HBUE01123771">
    <property type="protein sequence ID" value="CAG6493566.1"/>
    <property type="molecule type" value="Transcribed_RNA"/>
</dbReference>
<dbReference type="AlphaFoldDB" id="A0A8D8CMX4"/>
<proteinExistence type="predicted"/>
<feature type="compositionally biased region" description="Basic and acidic residues" evidence="1">
    <location>
        <begin position="67"/>
        <end position="83"/>
    </location>
</feature>
<sequence>MQELPVVPGEHLPGEPDAAGLLLPGRDPQRGVSELPGHDGSQVEREDRQQLLPRPGRQPGVCVHQAPPDHVRRQLSGRVERARPGQPGPVPRDGRQPGVGVR</sequence>
<name>A0A8D8CMX4_CULPI</name>
<evidence type="ECO:0000256" key="1">
    <source>
        <dbReference type="SAM" id="MobiDB-lite"/>
    </source>
</evidence>
<accession>A0A8D8CMX4</accession>